<name>A0A383BE11_9ZZZZ</name>
<keyword evidence="4" id="KW-0408">Iron</keyword>
<dbReference type="CDD" id="cd02037">
    <property type="entry name" value="Mrp_NBP35"/>
    <property type="match status" value="1"/>
</dbReference>
<dbReference type="GO" id="GO:0051539">
    <property type="term" value="F:4 iron, 4 sulfur cluster binding"/>
    <property type="evidence" value="ECO:0007669"/>
    <property type="project" value="TreeGrafter"/>
</dbReference>
<dbReference type="PANTHER" id="PTHR42961">
    <property type="entry name" value="IRON-SULFUR PROTEIN NUBPL"/>
    <property type="match status" value="1"/>
</dbReference>
<dbReference type="Gene3D" id="3.40.50.300">
    <property type="entry name" value="P-loop containing nucleotide triphosphate hydrolases"/>
    <property type="match status" value="1"/>
</dbReference>
<dbReference type="InterPro" id="IPR044304">
    <property type="entry name" value="NUBPL-like"/>
</dbReference>
<dbReference type="InterPro" id="IPR033756">
    <property type="entry name" value="YlxH/NBP35"/>
</dbReference>
<evidence type="ECO:0000256" key="3">
    <source>
        <dbReference type="ARBA" id="ARBA00022840"/>
    </source>
</evidence>
<keyword evidence="1" id="KW-0479">Metal-binding</keyword>
<evidence type="ECO:0000256" key="4">
    <source>
        <dbReference type="ARBA" id="ARBA00023004"/>
    </source>
</evidence>
<evidence type="ECO:0008006" key="7">
    <source>
        <dbReference type="Google" id="ProtNLM"/>
    </source>
</evidence>
<dbReference type="InterPro" id="IPR019591">
    <property type="entry name" value="Mrp/NBP35_ATP-bd"/>
</dbReference>
<dbReference type="SUPFAM" id="SSF52540">
    <property type="entry name" value="P-loop containing nucleoside triphosphate hydrolases"/>
    <property type="match status" value="1"/>
</dbReference>
<dbReference type="AlphaFoldDB" id="A0A383BE11"/>
<keyword evidence="2" id="KW-0547">Nucleotide-binding</keyword>
<keyword evidence="3" id="KW-0067">ATP-binding</keyword>
<proteinExistence type="predicted"/>
<dbReference type="PANTHER" id="PTHR42961:SF2">
    <property type="entry name" value="IRON-SULFUR PROTEIN NUBPL"/>
    <property type="match status" value="1"/>
</dbReference>
<evidence type="ECO:0000256" key="2">
    <source>
        <dbReference type="ARBA" id="ARBA00022741"/>
    </source>
</evidence>
<dbReference type="GO" id="GO:0016226">
    <property type="term" value="P:iron-sulfur cluster assembly"/>
    <property type="evidence" value="ECO:0007669"/>
    <property type="project" value="InterPro"/>
</dbReference>
<organism evidence="6">
    <name type="scientific">marine metagenome</name>
    <dbReference type="NCBI Taxonomy" id="408172"/>
    <lineage>
        <taxon>unclassified sequences</taxon>
        <taxon>metagenomes</taxon>
        <taxon>ecological metagenomes</taxon>
    </lineage>
</organism>
<dbReference type="InterPro" id="IPR027417">
    <property type="entry name" value="P-loop_NTPase"/>
</dbReference>
<protein>
    <recommendedName>
        <fullName evidence="7">MIP18 family-like domain-containing protein</fullName>
    </recommendedName>
</protein>
<evidence type="ECO:0000256" key="1">
    <source>
        <dbReference type="ARBA" id="ARBA00022723"/>
    </source>
</evidence>
<dbReference type="GO" id="GO:0140663">
    <property type="term" value="F:ATP-dependent FeS chaperone activity"/>
    <property type="evidence" value="ECO:0007669"/>
    <property type="project" value="InterPro"/>
</dbReference>
<sequence length="238" mass="26031">ADIYGPSMPMMFDLEGSVPQGIDVDGKTKMKPLESYGVKLLSIGFFAQGQQAVVWRGPMASKALNQLIWDAHWGELDYLIIDLPPGTGDIHLSLVQSIPLTGAIVVSTPQPIALTDARKGVHMFQMESINVPVLGIIENMAYFAPEDMPNKKYYIFGKEGAKELAEQMNIELLGEIPIVQSVREAADAGRPVILQQDTEIAKSFINLAKNVVAVIDKRNTKIKPTQAVKTTHSRGCSN</sequence>
<accession>A0A383BE11</accession>
<dbReference type="InterPro" id="IPR000808">
    <property type="entry name" value="Mrp-like_CS"/>
</dbReference>
<dbReference type="EMBL" id="UINC01199303">
    <property type="protein sequence ID" value="SVE17665.1"/>
    <property type="molecule type" value="Genomic_DNA"/>
</dbReference>
<gene>
    <name evidence="6" type="ORF">METZ01_LOCUS470519</name>
</gene>
<keyword evidence="5" id="KW-0411">Iron-sulfur</keyword>
<dbReference type="GO" id="GO:0005524">
    <property type="term" value="F:ATP binding"/>
    <property type="evidence" value="ECO:0007669"/>
    <property type="project" value="UniProtKB-KW"/>
</dbReference>
<reference evidence="6" key="1">
    <citation type="submission" date="2018-05" db="EMBL/GenBank/DDBJ databases">
        <authorList>
            <person name="Lanie J.A."/>
            <person name="Ng W.-L."/>
            <person name="Kazmierczak K.M."/>
            <person name="Andrzejewski T.M."/>
            <person name="Davidsen T.M."/>
            <person name="Wayne K.J."/>
            <person name="Tettelin H."/>
            <person name="Glass J.I."/>
            <person name="Rusch D."/>
            <person name="Podicherti R."/>
            <person name="Tsui H.-C.T."/>
            <person name="Winkler M.E."/>
        </authorList>
    </citation>
    <scope>NUCLEOTIDE SEQUENCE</scope>
</reference>
<dbReference type="Pfam" id="PF10609">
    <property type="entry name" value="ParA"/>
    <property type="match status" value="1"/>
</dbReference>
<dbReference type="PROSITE" id="PS01215">
    <property type="entry name" value="MRP"/>
    <property type="match status" value="1"/>
</dbReference>
<evidence type="ECO:0000256" key="5">
    <source>
        <dbReference type="ARBA" id="ARBA00023014"/>
    </source>
</evidence>
<evidence type="ECO:0000313" key="6">
    <source>
        <dbReference type="EMBL" id="SVE17665.1"/>
    </source>
</evidence>
<feature type="non-terminal residue" evidence="6">
    <location>
        <position position="1"/>
    </location>
</feature>
<dbReference type="GO" id="GO:0046872">
    <property type="term" value="F:metal ion binding"/>
    <property type="evidence" value="ECO:0007669"/>
    <property type="project" value="UniProtKB-KW"/>
</dbReference>